<dbReference type="AlphaFoldDB" id="A0A1H1HEY7"/>
<dbReference type="EMBL" id="FNKM01000002">
    <property type="protein sequence ID" value="SDR23977.1"/>
    <property type="molecule type" value="Genomic_DNA"/>
</dbReference>
<gene>
    <name evidence="3" type="ORF">FIV39_20135</name>
    <name evidence="2" type="ORF">SAMN04490186_4282</name>
</gene>
<dbReference type="InterPro" id="IPR004291">
    <property type="entry name" value="Transposase_IS66_central"/>
</dbReference>
<feature type="domain" description="Transposase IS66 central" evidence="1">
    <location>
        <begin position="27"/>
        <end position="69"/>
    </location>
</feature>
<accession>A0A1H1HEY7</accession>
<evidence type="ECO:0000313" key="5">
    <source>
        <dbReference type="Proteomes" id="UP000317267"/>
    </source>
</evidence>
<dbReference type="EMBL" id="VFES01000013">
    <property type="protein sequence ID" value="TWR63964.1"/>
    <property type="molecule type" value="Genomic_DNA"/>
</dbReference>
<name>A0A1H1HEY7_9PSED</name>
<reference evidence="3 5" key="2">
    <citation type="submission" date="2019-06" db="EMBL/GenBank/DDBJ databases">
        <title>Pseudomonas bimorpha sp. nov. isolated from bovine raw milk and skim milk concentrate.</title>
        <authorList>
            <person name="Hofmann K."/>
            <person name="Huptas C."/>
            <person name="Doll E."/>
            <person name="Scherer S."/>
            <person name="Wenning M."/>
        </authorList>
    </citation>
    <scope>NUCLEOTIDE SEQUENCE [LARGE SCALE GENOMIC DNA]</scope>
    <source>
        <strain evidence="3 5">DSM 17515</strain>
    </source>
</reference>
<keyword evidence="4" id="KW-1185">Reference proteome</keyword>
<organism evidence="3 5">
    <name type="scientific">Pseudomonas grimontii</name>
    <dbReference type="NCBI Taxonomy" id="129847"/>
    <lineage>
        <taxon>Bacteria</taxon>
        <taxon>Pseudomonadati</taxon>
        <taxon>Pseudomonadota</taxon>
        <taxon>Gammaproteobacteria</taxon>
        <taxon>Pseudomonadales</taxon>
        <taxon>Pseudomonadaceae</taxon>
        <taxon>Pseudomonas</taxon>
    </lineage>
</organism>
<sequence length="91" mass="10566">MRFSLFIRQVRLASILLPVDHVISAAWTFMKYAEADYLPIDNNAADRSIRPLVIGRNNSQFSDTLKGAMVRAKLRQRRPRRTTRHCCSGRY</sequence>
<comment type="caution">
    <text evidence="3">The sequence shown here is derived from an EMBL/GenBank/DDBJ whole genome shotgun (WGS) entry which is preliminary data.</text>
</comment>
<proteinExistence type="predicted"/>
<dbReference type="Pfam" id="PF03050">
    <property type="entry name" value="DDE_Tnp_IS66"/>
    <property type="match status" value="1"/>
</dbReference>
<evidence type="ECO:0000313" key="3">
    <source>
        <dbReference type="EMBL" id="TWR63964.1"/>
    </source>
</evidence>
<dbReference type="Proteomes" id="UP000198740">
    <property type="component" value="Unassembled WGS sequence"/>
</dbReference>
<evidence type="ECO:0000313" key="4">
    <source>
        <dbReference type="Proteomes" id="UP000198740"/>
    </source>
</evidence>
<dbReference type="OrthoDB" id="9800877at2"/>
<evidence type="ECO:0000313" key="2">
    <source>
        <dbReference type="EMBL" id="SDR23977.1"/>
    </source>
</evidence>
<evidence type="ECO:0000259" key="1">
    <source>
        <dbReference type="Pfam" id="PF03050"/>
    </source>
</evidence>
<protein>
    <submittedName>
        <fullName evidence="2 3">Transposase</fullName>
    </submittedName>
</protein>
<reference evidence="2 4" key="1">
    <citation type="submission" date="2016-10" db="EMBL/GenBank/DDBJ databases">
        <authorList>
            <person name="Varghese N."/>
            <person name="Submissions S."/>
        </authorList>
    </citation>
    <scope>NUCLEOTIDE SEQUENCE [LARGE SCALE GENOMIC DNA]</scope>
    <source>
        <strain evidence="2 4">BS2976</strain>
    </source>
</reference>
<dbReference type="Proteomes" id="UP000317267">
    <property type="component" value="Unassembled WGS sequence"/>
</dbReference>